<feature type="compositionally biased region" description="Acidic residues" evidence="1">
    <location>
        <begin position="101"/>
        <end position="113"/>
    </location>
</feature>
<feature type="compositionally biased region" description="Low complexity" evidence="1">
    <location>
        <begin position="67"/>
        <end position="80"/>
    </location>
</feature>
<dbReference type="SUPFAM" id="SSF51261">
    <property type="entry name" value="Duplicated hybrid motif"/>
    <property type="match status" value="1"/>
</dbReference>
<dbReference type="GO" id="GO:0004222">
    <property type="term" value="F:metalloendopeptidase activity"/>
    <property type="evidence" value="ECO:0007669"/>
    <property type="project" value="TreeGrafter"/>
</dbReference>
<dbReference type="InterPro" id="IPR050570">
    <property type="entry name" value="Cell_wall_metabolism_enzyme"/>
</dbReference>
<dbReference type="AlphaFoldDB" id="A4TF67"/>
<dbReference type="HOGENOM" id="CLU_412084_0_0_11"/>
<dbReference type="NCBIfam" id="TIGR01965">
    <property type="entry name" value="VCBS_repeat"/>
    <property type="match status" value="2"/>
</dbReference>
<evidence type="ECO:0000256" key="2">
    <source>
        <dbReference type="SAM" id="SignalP"/>
    </source>
</evidence>
<feature type="compositionally biased region" description="Basic and acidic residues" evidence="1">
    <location>
        <begin position="49"/>
        <end position="62"/>
    </location>
</feature>
<dbReference type="eggNOG" id="COG4932">
    <property type="taxonomic scope" value="Bacteria"/>
</dbReference>
<name>A4TF67_MYCGI</name>
<sequence>MVYGNFVGRVGALAAALGIGIAIASLPVSASADTGASTSSESESSASREISRGASREARPEHVTPNSDDASSTTDSAADAPHTVSRRTATGRANGDAGDRDLDDVVAASEEEAPEPKAIEAGSSTPSDSDEIATIDLAAKSPTPSESRTRTGDILGTATTPSSTPNPPAPADSAIALAVLASVRRPVSAAETREHAPAGNTSVVYAVPNTQPTISSISARAPGLFTGNVTGRVRATDADRDKLSYTATASQGTVKINSMGSYTYTPSVAARHAAARVGAQDQDTVTVTVTDGHGGVATTYIGVMIRPKNTNPTAKATVGKGNPANGIVTGQIVGSDKDGDSVTYSVAETTARGSVVMTADGTFVYTPTAGAREAATSFFRRSDRFTVAVDDGHGGIKKLSVRVGIVPPGKNSAPTVGNPSYTITNVSSADGTVTGYVSMADPDGFGLTFSVAGGIDPTVGALAVNAATGSFSFTPTTRAREIAHGTAGEDFVRFAIAGSDGLDRTTVEVSAAISPKAPPPPPPPPPPPTTRMRWPLGSVQVNRYFGGNGHNGIDLNASINPKTPVYAAADGVISFEGYGQNHSWMTWQAGISVLVWHPALNVYSGYAHLSSTVINNGQTVARGQLIGYAGSTGNSSGPHLHFEVLPRTPNFSNGYSGRIDPLPYLR</sequence>
<dbReference type="STRING" id="350054.Mflv_4744"/>
<feature type="compositionally biased region" description="Low complexity" evidence="1">
    <location>
        <begin position="32"/>
        <end position="48"/>
    </location>
</feature>
<gene>
    <name evidence="4" type="ordered locus">Mflv_4744</name>
</gene>
<accession>A4TF67</accession>
<feature type="region of interest" description="Disordered" evidence="1">
    <location>
        <begin position="511"/>
        <end position="531"/>
    </location>
</feature>
<reference evidence="4" key="2">
    <citation type="journal article" date="2013" name="PLoS ONE">
        <title>A Gene Expression Study of the Activities of Aromatic Ring-Cleavage Dioxygenases in Mycobacterium gilvum PYR-GCK to Changes in Salinity and pH during Pyrene Degradation.</title>
        <authorList>
            <person name="Badejo A.C."/>
            <person name="Badejo A.O."/>
            <person name="Shin K.H."/>
            <person name="Chai Y.G."/>
        </authorList>
    </citation>
    <scope>NUCLEOTIDE SEQUENCE [LARGE SCALE GENOMIC DNA]</scope>
    <source>
        <strain evidence="4">PYR-GCK</strain>
    </source>
</reference>
<dbReference type="EMBL" id="CP000656">
    <property type="protein sequence ID" value="ABP47212.1"/>
    <property type="molecule type" value="Genomic_DNA"/>
</dbReference>
<dbReference type="PANTHER" id="PTHR21666">
    <property type="entry name" value="PEPTIDASE-RELATED"/>
    <property type="match status" value="1"/>
</dbReference>
<feature type="domain" description="M23ase beta-sheet core" evidence="3">
    <location>
        <begin position="549"/>
        <end position="645"/>
    </location>
</feature>
<dbReference type="KEGG" id="mgi:Mflv_4744"/>
<evidence type="ECO:0000259" key="3">
    <source>
        <dbReference type="Pfam" id="PF01551"/>
    </source>
</evidence>
<feature type="chain" id="PRO_5039726832" evidence="2">
    <location>
        <begin position="31"/>
        <end position="666"/>
    </location>
</feature>
<feature type="compositionally biased region" description="Pro residues" evidence="1">
    <location>
        <begin position="516"/>
        <end position="529"/>
    </location>
</feature>
<evidence type="ECO:0000313" key="4">
    <source>
        <dbReference type="EMBL" id="ABP47212.1"/>
    </source>
</evidence>
<protein>
    <submittedName>
        <fullName evidence="4">Putative outer membrane adhesin like protein</fullName>
    </submittedName>
</protein>
<dbReference type="InterPro" id="IPR010221">
    <property type="entry name" value="VCBS_dom"/>
</dbReference>
<dbReference type="Pfam" id="PF01551">
    <property type="entry name" value="Peptidase_M23"/>
    <property type="match status" value="1"/>
</dbReference>
<dbReference type="InterPro" id="IPR011055">
    <property type="entry name" value="Dup_hybrid_motif"/>
</dbReference>
<dbReference type="CDD" id="cd12797">
    <property type="entry name" value="M23_peptidase"/>
    <property type="match status" value="1"/>
</dbReference>
<dbReference type="Gene3D" id="2.70.70.10">
    <property type="entry name" value="Glucose Permease (Domain IIA)"/>
    <property type="match status" value="1"/>
</dbReference>
<feature type="signal peptide" evidence="2">
    <location>
        <begin position="1"/>
        <end position="30"/>
    </location>
</feature>
<proteinExistence type="predicted"/>
<evidence type="ECO:0000256" key="1">
    <source>
        <dbReference type="SAM" id="MobiDB-lite"/>
    </source>
</evidence>
<dbReference type="InterPro" id="IPR016047">
    <property type="entry name" value="M23ase_b-sheet_dom"/>
</dbReference>
<dbReference type="Pfam" id="PF17963">
    <property type="entry name" value="Big_9"/>
    <property type="match status" value="2"/>
</dbReference>
<organism evidence="4">
    <name type="scientific">Mycolicibacterium gilvum (strain PYR-GCK)</name>
    <name type="common">Mycobacterium gilvum (strain PYR-GCK)</name>
    <dbReference type="NCBI Taxonomy" id="350054"/>
    <lineage>
        <taxon>Bacteria</taxon>
        <taxon>Bacillati</taxon>
        <taxon>Actinomycetota</taxon>
        <taxon>Actinomycetes</taxon>
        <taxon>Mycobacteriales</taxon>
        <taxon>Mycobacteriaceae</taxon>
        <taxon>Mycolicibacterium</taxon>
    </lineage>
</organism>
<dbReference type="eggNOG" id="COG0739">
    <property type="taxonomic scope" value="Bacteria"/>
</dbReference>
<reference evidence="4" key="1">
    <citation type="submission" date="2007-04" db="EMBL/GenBank/DDBJ databases">
        <authorList>
            <consortium name="US DOE Joint Genome Institute"/>
            <person name="Copeland A."/>
            <person name="Lucas S."/>
            <person name="Lapidus A."/>
            <person name="Barry K."/>
            <person name="Detter J.C."/>
            <person name="Glavina del Rio T."/>
            <person name="Hammon N."/>
            <person name="Israni S."/>
            <person name="Dalin E."/>
            <person name="Tice H."/>
            <person name="Pitluck S."/>
            <person name="Chain P."/>
            <person name="Malfatti S."/>
            <person name="Shin M."/>
            <person name="Vergez L."/>
            <person name="Schmutz J."/>
            <person name="Larimer F."/>
            <person name="Land M."/>
            <person name="Hauser L."/>
            <person name="Kyrpides N."/>
            <person name="Mikhailova N."/>
            <person name="Miller C."/>
            <person name="Richardson P."/>
        </authorList>
    </citation>
    <scope>NUCLEOTIDE SEQUENCE</scope>
    <source>
        <strain evidence="4">PYR-GCK</strain>
    </source>
</reference>
<feature type="region of interest" description="Disordered" evidence="1">
    <location>
        <begin position="32"/>
        <end position="168"/>
    </location>
</feature>
<keyword evidence="2" id="KW-0732">Signal</keyword>
<dbReference type="PANTHER" id="PTHR21666:SF270">
    <property type="entry name" value="MUREIN HYDROLASE ACTIVATOR ENVC"/>
    <property type="match status" value="1"/>
</dbReference>